<sequence length="291" mass="32369">GEGSCEAEGGANTCAPVSFSSSSGEGSSGEDGGRWLVTESTGMYGDSLVRTWDLASGEVVRETKMEDRFFGEGSTRYTDDDGRELLAVLTYKEQSIVVYDANTLERVETLSPWPSPTTTTEGWGIAFDPLERIFVVTDGSAMLHFWDLGFEAIPSRPPIPVRLEELVDERDRVLVARKPAEARGEDGGETAGSEEEAVEGTLLGHINELEWDPHTRTLLANKWFEDVVLRIDPSNGLVTRVYDFTRLRPRQNRSRGEDVFNGIAILPSTEGKEWLVTGKYWPEVYRIRIAE</sequence>
<dbReference type="InterPro" id="IPR015943">
    <property type="entry name" value="WD40/YVTN_repeat-like_dom_sf"/>
</dbReference>
<keyword evidence="3" id="KW-1185">Reference proteome</keyword>
<dbReference type="SUPFAM" id="SSF50969">
    <property type="entry name" value="YVTN repeat-like/Quinoprotein amine dehydrogenase"/>
    <property type="match status" value="1"/>
</dbReference>
<dbReference type="PANTHER" id="PTHR31270">
    <property type="entry name" value="GLUTAMINYL-PEPTIDE CYCLOTRANSFERASE"/>
    <property type="match status" value="1"/>
</dbReference>
<protein>
    <recommendedName>
        <fullName evidence="4">Glutamine cyclotransferase</fullName>
    </recommendedName>
</protein>
<gene>
    <name evidence="2" type="ORF">PSNMU_V1.4_AUG-EV-PASAV3_0018080</name>
</gene>
<feature type="non-terminal residue" evidence="2">
    <location>
        <position position="1"/>
    </location>
</feature>
<dbReference type="InterPro" id="IPR011044">
    <property type="entry name" value="Quino_amine_DH_bsu"/>
</dbReference>
<reference evidence="2 3" key="1">
    <citation type="submission" date="2019-01" db="EMBL/GenBank/DDBJ databases">
        <authorList>
            <person name="Ferrante I. M."/>
        </authorList>
    </citation>
    <scope>NUCLEOTIDE SEQUENCE [LARGE SCALE GENOMIC DNA]</scope>
    <source>
        <strain evidence="2 3">B856</strain>
    </source>
</reference>
<evidence type="ECO:0000256" key="1">
    <source>
        <dbReference type="SAM" id="MobiDB-lite"/>
    </source>
</evidence>
<dbReference type="AlphaFoldDB" id="A0A448YZ29"/>
<dbReference type="Gene3D" id="2.130.10.10">
    <property type="entry name" value="YVTN repeat-like/Quinoprotein amine dehydrogenase"/>
    <property type="match status" value="1"/>
</dbReference>
<dbReference type="PANTHER" id="PTHR31270:SF1">
    <property type="entry name" value="GLUTAMINYL-PEPTIDE CYCLOTRANSFERASE"/>
    <property type="match status" value="1"/>
</dbReference>
<organism evidence="2 3">
    <name type="scientific">Pseudo-nitzschia multistriata</name>
    <dbReference type="NCBI Taxonomy" id="183589"/>
    <lineage>
        <taxon>Eukaryota</taxon>
        <taxon>Sar</taxon>
        <taxon>Stramenopiles</taxon>
        <taxon>Ochrophyta</taxon>
        <taxon>Bacillariophyta</taxon>
        <taxon>Bacillariophyceae</taxon>
        <taxon>Bacillariophycidae</taxon>
        <taxon>Bacillariales</taxon>
        <taxon>Bacillariaceae</taxon>
        <taxon>Pseudo-nitzschia</taxon>
    </lineage>
</organism>
<dbReference type="GO" id="GO:0016603">
    <property type="term" value="F:glutaminyl-peptide cyclotransferase activity"/>
    <property type="evidence" value="ECO:0007669"/>
    <property type="project" value="InterPro"/>
</dbReference>
<dbReference type="Proteomes" id="UP000291116">
    <property type="component" value="Unassembled WGS sequence"/>
</dbReference>
<proteinExistence type="predicted"/>
<dbReference type="InterPro" id="IPR007788">
    <property type="entry name" value="QCT"/>
</dbReference>
<evidence type="ECO:0000313" key="2">
    <source>
        <dbReference type="EMBL" id="VEU35063.1"/>
    </source>
</evidence>
<name>A0A448YZ29_9STRA</name>
<accession>A0A448YZ29</accession>
<dbReference type="OrthoDB" id="409395at2759"/>
<dbReference type="EMBL" id="CAACVS010000048">
    <property type="protein sequence ID" value="VEU35063.1"/>
    <property type="molecule type" value="Genomic_DNA"/>
</dbReference>
<feature type="region of interest" description="Disordered" evidence="1">
    <location>
        <begin position="1"/>
        <end position="36"/>
    </location>
</feature>
<evidence type="ECO:0000313" key="3">
    <source>
        <dbReference type="Proteomes" id="UP000291116"/>
    </source>
</evidence>
<dbReference type="Pfam" id="PF05096">
    <property type="entry name" value="Glu_cyclase_2"/>
    <property type="match status" value="2"/>
</dbReference>
<evidence type="ECO:0008006" key="4">
    <source>
        <dbReference type="Google" id="ProtNLM"/>
    </source>
</evidence>